<evidence type="ECO:0000259" key="4">
    <source>
        <dbReference type="PROSITE" id="PS50002"/>
    </source>
</evidence>
<dbReference type="SMART" id="SM00326">
    <property type="entry name" value="SH3"/>
    <property type="match status" value="1"/>
</dbReference>
<dbReference type="Gene3D" id="2.30.30.40">
    <property type="entry name" value="SH3 Domains"/>
    <property type="match status" value="1"/>
</dbReference>
<dbReference type="Proteomes" id="UP000046393">
    <property type="component" value="Unplaced"/>
</dbReference>
<evidence type="ECO:0000313" key="6">
    <source>
        <dbReference type="WBParaSite" id="SMUV_0000148001-mRNA-1"/>
    </source>
</evidence>
<reference evidence="6" key="1">
    <citation type="submission" date="2017-02" db="UniProtKB">
        <authorList>
            <consortium name="WormBaseParasite"/>
        </authorList>
    </citation>
    <scope>IDENTIFICATION</scope>
</reference>
<protein>
    <submittedName>
        <fullName evidence="6">SH3 domain-containing protein</fullName>
    </submittedName>
</protein>
<dbReference type="SUPFAM" id="SSF50044">
    <property type="entry name" value="SH3-domain"/>
    <property type="match status" value="1"/>
</dbReference>
<dbReference type="Pfam" id="PF14604">
    <property type="entry name" value="SH3_9"/>
    <property type="match status" value="1"/>
</dbReference>
<proteinExistence type="predicted"/>
<sequence>DKNRANSPIPSVNHDFGSTNEYESYRFRDLGAPDELKVKSKNRIQPMDRPKQPKPAIRHSQYIEKSYSSAAETHSSSNTSDLYAIYRLSNINAIPTAIIPKVFNDADNGRLLVCKREFHGQTSSQLSLNVGDRIVLMKSGSKGWILAKNVETQRTGWFPSRFVELLPDGSE</sequence>
<feature type="domain" description="SH3" evidence="4">
    <location>
        <begin position="107"/>
        <end position="168"/>
    </location>
</feature>
<keyword evidence="1 2" id="KW-0728">SH3 domain</keyword>
<evidence type="ECO:0000256" key="1">
    <source>
        <dbReference type="ARBA" id="ARBA00022443"/>
    </source>
</evidence>
<dbReference type="InterPro" id="IPR036028">
    <property type="entry name" value="SH3-like_dom_sf"/>
</dbReference>
<keyword evidence="5" id="KW-1185">Reference proteome</keyword>
<dbReference type="PROSITE" id="PS50002">
    <property type="entry name" value="SH3"/>
    <property type="match status" value="1"/>
</dbReference>
<dbReference type="InterPro" id="IPR001452">
    <property type="entry name" value="SH3_domain"/>
</dbReference>
<feature type="region of interest" description="Disordered" evidence="3">
    <location>
        <begin position="36"/>
        <end position="59"/>
    </location>
</feature>
<evidence type="ECO:0000256" key="3">
    <source>
        <dbReference type="SAM" id="MobiDB-lite"/>
    </source>
</evidence>
<dbReference type="AlphaFoldDB" id="A0A0N5ABF4"/>
<evidence type="ECO:0000256" key="2">
    <source>
        <dbReference type="PROSITE-ProRule" id="PRU00192"/>
    </source>
</evidence>
<dbReference type="WBParaSite" id="SMUV_0000148001-mRNA-1">
    <property type="protein sequence ID" value="SMUV_0000148001-mRNA-1"/>
    <property type="gene ID" value="SMUV_0000148001"/>
</dbReference>
<evidence type="ECO:0000313" key="5">
    <source>
        <dbReference type="Proteomes" id="UP000046393"/>
    </source>
</evidence>
<accession>A0A0N5ABF4</accession>
<organism evidence="5 6">
    <name type="scientific">Syphacia muris</name>
    <dbReference type="NCBI Taxonomy" id="451379"/>
    <lineage>
        <taxon>Eukaryota</taxon>
        <taxon>Metazoa</taxon>
        <taxon>Ecdysozoa</taxon>
        <taxon>Nematoda</taxon>
        <taxon>Chromadorea</taxon>
        <taxon>Rhabditida</taxon>
        <taxon>Spirurina</taxon>
        <taxon>Oxyuridomorpha</taxon>
        <taxon>Oxyuroidea</taxon>
        <taxon>Oxyuridae</taxon>
        <taxon>Syphacia</taxon>
    </lineage>
</organism>
<name>A0A0N5ABF4_9BILA</name>